<name>A0A6L6Q474_9BURK</name>
<evidence type="ECO:0000313" key="1">
    <source>
        <dbReference type="EMBL" id="MTW04623.1"/>
    </source>
</evidence>
<dbReference type="SUPFAM" id="SSF52218">
    <property type="entry name" value="Flavoproteins"/>
    <property type="match status" value="1"/>
</dbReference>
<reference evidence="1 2" key="1">
    <citation type="submission" date="2019-11" db="EMBL/GenBank/DDBJ databases">
        <title>Type strains purchased from KCTC, JCM and DSMZ.</title>
        <authorList>
            <person name="Lu H."/>
        </authorList>
    </citation>
    <scope>NUCLEOTIDE SEQUENCE [LARGE SCALE GENOMIC DNA]</scope>
    <source>
        <strain evidence="1 2">KCTC 42409</strain>
    </source>
</reference>
<gene>
    <name evidence="1" type="ORF">GM668_21355</name>
</gene>
<protein>
    <recommendedName>
        <fullName evidence="3">Flavodoxin-like domain-containing protein</fullName>
    </recommendedName>
</protein>
<dbReference type="Proteomes" id="UP000484015">
    <property type="component" value="Unassembled WGS sequence"/>
</dbReference>
<dbReference type="EMBL" id="WNLA01000016">
    <property type="protein sequence ID" value="MTW04623.1"/>
    <property type="molecule type" value="Genomic_DNA"/>
</dbReference>
<dbReference type="OrthoDB" id="9806505at2"/>
<dbReference type="RefSeq" id="WP_155440976.1">
    <property type="nucleotide sequence ID" value="NZ_WNLA01000016.1"/>
</dbReference>
<accession>A0A6L6Q474</accession>
<dbReference type="InterPro" id="IPR029039">
    <property type="entry name" value="Flavoprotein-like_sf"/>
</dbReference>
<dbReference type="AlphaFoldDB" id="A0A6L6Q474"/>
<keyword evidence="2" id="KW-1185">Reference proteome</keyword>
<comment type="caution">
    <text evidence="1">The sequence shown here is derived from an EMBL/GenBank/DDBJ whole genome shotgun (WGS) entry which is preliminary data.</text>
</comment>
<organism evidence="1 2">
    <name type="scientific">Pseudoduganella ginsengisoli</name>
    <dbReference type="NCBI Taxonomy" id="1462440"/>
    <lineage>
        <taxon>Bacteria</taxon>
        <taxon>Pseudomonadati</taxon>
        <taxon>Pseudomonadota</taxon>
        <taxon>Betaproteobacteria</taxon>
        <taxon>Burkholderiales</taxon>
        <taxon>Oxalobacteraceae</taxon>
        <taxon>Telluria group</taxon>
        <taxon>Pseudoduganella</taxon>
    </lineage>
</organism>
<evidence type="ECO:0000313" key="2">
    <source>
        <dbReference type="Proteomes" id="UP000484015"/>
    </source>
</evidence>
<evidence type="ECO:0008006" key="3">
    <source>
        <dbReference type="Google" id="ProtNLM"/>
    </source>
</evidence>
<proteinExistence type="predicted"/>
<sequence length="71" mass="8044">MHPCLVVYYSRSGVTEKIAQEIASRCGADMDAIREERSRAGPLGFLRSAYECVRRKLPKKADKHARHVTIN</sequence>
<dbReference type="Gene3D" id="3.40.50.360">
    <property type="match status" value="1"/>
</dbReference>